<dbReference type="EMBL" id="FRXO01000008">
    <property type="protein sequence ID" value="SHO66855.1"/>
    <property type="molecule type" value="Genomic_DNA"/>
</dbReference>
<accession>A0A1M7ZPN3</accession>
<sequence>MATSMTMPSMMMPDVEGMPEIAGAGPAREAGGSTAVHYPASQPFSGHRRETSIELARRLARLKGDAFAGTFDATAPYRDKLYLVPEQTLLVGADVATGLIRDEHDLFGGVVPHAFVATKAITHPLVSPDAAAPEGWVPGFADAVRGVTLEGYTAFHIADARAAARKLIANGPVRIKAPLGDGGLGQVVIRDEDEIDRALAAFENDDLARYGLVLEEELTDVITFSIGRFRAGDIAGAYWGLQTATPDNKCGIAYGGSALQVVRGDFDALLGSWDDGVTHLAGRPVSAAAARRALEYALVYDAAADTHFRGFIASRRNYDVACGRDAAGREKIGVLEQSWRLGGASGAEIAALEAFAGDESLTAVRAVCVEHYGTESEPPVGAMVYFDGDDPQEGPLMKYALIDTETIEARPDAQ</sequence>
<feature type="region of interest" description="Disordered" evidence="1">
    <location>
        <begin position="26"/>
        <end position="49"/>
    </location>
</feature>
<protein>
    <recommendedName>
        <fullName evidence="4">Biotin carboxylase</fullName>
    </recommendedName>
</protein>
<evidence type="ECO:0008006" key="4">
    <source>
        <dbReference type="Google" id="ProtNLM"/>
    </source>
</evidence>
<dbReference type="RefSeq" id="WP_175563729.1">
    <property type="nucleotide sequence ID" value="NZ_FRXO01000008.1"/>
</dbReference>
<dbReference type="Pfam" id="PF11379">
    <property type="entry name" value="DUF3182"/>
    <property type="match status" value="1"/>
</dbReference>
<dbReference type="AlphaFoldDB" id="A0A1M7ZPN3"/>
<dbReference type="STRING" id="1123029.SAMN02745172_03515"/>
<proteinExistence type="predicted"/>
<keyword evidence="3" id="KW-1185">Reference proteome</keyword>
<dbReference type="Proteomes" id="UP000186406">
    <property type="component" value="Unassembled WGS sequence"/>
</dbReference>
<evidence type="ECO:0000256" key="1">
    <source>
        <dbReference type="SAM" id="MobiDB-lite"/>
    </source>
</evidence>
<dbReference type="InterPro" id="IPR021519">
    <property type="entry name" value="DUF3182"/>
</dbReference>
<evidence type="ECO:0000313" key="2">
    <source>
        <dbReference type="EMBL" id="SHO66855.1"/>
    </source>
</evidence>
<organism evidence="2 3">
    <name type="scientific">Pseudoxanthobacter soli DSM 19599</name>
    <dbReference type="NCBI Taxonomy" id="1123029"/>
    <lineage>
        <taxon>Bacteria</taxon>
        <taxon>Pseudomonadati</taxon>
        <taxon>Pseudomonadota</taxon>
        <taxon>Alphaproteobacteria</taxon>
        <taxon>Hyphomicrobiales</taxon>
        <taxon>Segnochrobactraceae</taxon>
        <taxon>Pseudoxanthobacter</taxon>
    </lineage>
</organism>
<reference evidence="2 3" key="1">
    <citation type="submission" date="2016-12" db="EMBL/GenBank/DDBJ databases">
        <authorList>
            <person name="Song W.-J."/>
            <person name="Kurnit D.M."/>
        </authorList>
    </citation>
    <scope>NUCLEOTIDE SEQUENCE [LARGE SCALE GENOMIC DNA]</scope>
    <source>
        <strain evidence="2 3">DSM 19599</strain>
    </source>
</reference>
<evidence type="ECO:0000313" key="3">
    <source>
        <dbReference type="Proteomes" id="UP000186406"/>
    </source>
</evidence>
<name>A0A1M7ZPN3_9HYPH</name>
<gene>
    <name evidence="2" type="ORF">SAMN02745172_03515</name>
</gene>
<dbReference type="SUPFAM" id="SSF56059">
    <property type="entry name" value="Glutathione synthetase ATP-binding domain-like"/>
    <property type="match status" value="1"/>
</dbReference>